<sequence length="357" mass="38134">MTSKLRLPGWLDLFIVSLFAVIVLASLLPASGAAATVFHHLTTAAVCLLFFLHGAKLSPQSALNSFARWRFQLLVLGFTFVIFPLLGLASYPLHSLLGPVLYAGVLFLCILPSTVQSSIAFTSIARGNVGLAVSSASISNVLGVVVTPLLAALLLGSQAKITTGSVVGILLQLLLPFGIGLLLHRRIGGWLGRHKPVVNIVDRGSVLLVVYTAFSAGVVEGLWHVVPPSKLGLIIFFSMVLLAVVLGLTFVVGRVARIPRGDRVVLVFCGSKKSLASGLPMATLLFPSSTVGVIVLPLMIFHLIQLIVCAVLARVWAREAETAAVTQEGADQHGRRQHDERVDHDPEVQTAEHRPPR</sequence>
<dbReference type="AlphaFoldDB" id="A0A516Q0W3"/>
<evidence type="ECO:0000313" key="4">
    <source>
        <dbReference type="Proteomes" id="UP000319263"/>
    </source>
</evidence>
<feature type="transmembrane region" description="Helical" evidence="2">
    <location>
        <begin position="129"/>
        <end position="155"/>
    </location>
</feature>
<feature type="transmembrane region" description="Helical" evidence="2">
    <location>
        <begin position="7"/>
        <end position="27"/>
    </location>
</feature>
<dbReference type="EMBL" id="CP041692">
    <property type="protein sequence ID" value="QDP97074.1"/>
    <property type="molecule type" value="Genomic_DNA"/>
</dbReference>
<dbReference type="InterPro" id="IPR038770">
    <property type="entry name" value="Na+/solute_symporter_sf"/>
</dbReference>
<dbReference type="Proteomes" id="UP000319263">
    <property type="component" value="Chromosome"/>
</dbReference>
<feature type="transmembrane region" description="Helical" evidence="2">
    <location>
        <begin position="73"/>
        <end position="94"/>
    </location>
</feature>
<reference evidence="3 4" key="1">
    <citation type="submission" date="2019-07" db="EMBL/GenBank/DDBJ databases">
        <title>Microlunatus dokdonensis sp. nov. isolated from the rhizospheric soil of the wild plant Elymus tsukushiensis.</title>
        <authorList>
            <person name="Ghim S.-Y."/>
            <person name="Hwang Y.-J."/>
            <person name="Son J.-S."/>
            <person name="Shin J.-H."/>
        </authorList>
    </citation>
    <scope>NUCLEOTIDE SEQUENCE [LARGE SCALE GENOMIC DNA]</scope>
    <source>
        <strain evidence="3 4">KUDC0627</strain>
    </source>
</reference>
<keyword evidence="2" id="KW-1133">Transmembrane helix</keyword>
<gene>
    <name evidence="3" type="ORF">FOE78_15100</name>
</gene>
<dbReference type="OrthoDB" id="9792271at2"/>
<proteinExistence type="predicted"/>
<dbReference type="InterPro" id="IPR016833">
    <property type="entry name" value="Put_Na-Bile_cotransptr"/>
</dbReference>
<feature type="transmembrane region" description="Helical" evidence="2">
    <location>
        <begin position="292"/>
        <end position="313"/>
    </location>
</feature>
<protein>
    <submittedName>
        <fullName evidence="3">Bile acid:sodium symporter</fullName>
    </submittedName>
</protein>
<evidence type="ECO:0000256" key="1">
    <source>
        <dbReference type="SAM" id="MobiDB-lite"/>
    </source>
</evidence>
<dbReference type="PANTHER" id="PTHR18640">
    <property type="entry name" value="SOLUTE CARRIER FAMILY 10 MEMBER 7"/>
    <property type="match status" value="1"/>
</dbReference>
<feature type="transmembrane region" description="Helical" evidence="2">
    <location>
        <begin position="161"/>
        <end position="183"/>
    </location>
</feature>
<dbReference type="KEGG" id="mik:FOE78_15100"/>
<feature type="compositionally biased region" description="Basic and acidic residues" evidence="1">
    <location>
        <begin position="330"/>
        <end position="357"/>
    </location>
</feature>
<dbReference type="Gene3D" id="1.20.1530.20">
    <property type="match status" value="1"/>
</dbReference>
<feature type="region of interest" description="Disordered" evidence="1">
    <location>
        <begin position="326"/>
        <end position="357"/>
    </location>
</feature>
<feature type="transmembrane region" description="Helical" evidence="2">
    <location>
        <begin position="204"/>
        <end position="225"/>
    </location>
</feature>
<dbReference type="PANTHER" id="PTHR18640:SF5">
    <property type="entry name" value="SODIUM_BILE ACID COTRANSPORTER 7"/>
    <property type="match status" value="1"/>
</dbReference>
<dbReference type="GO" id="GO:0005886">
    <property type="term" value="C:plasma membrane"/>
    <property type="evidence" value="ECO:0007669"/>
    <property type="project" value="TreeGrafter"/>
</dbReference>
<feature type="transmembrane region" description="Helical" evidence="2">
    <location>
        <begin position="100"/>
        <end position="122"/>
    </location>
</feature>
<keyword evidence="2" id="KW-0812">Transmembrane</keyword>
<organism evidence="3 4">
    <name type="scientific">Microlunatus elymi</name>
    <dbReference type="NCBI Taxonomy" id="2596828"/>
    <lineage>
        <taxon>Bacteria</taxon>
        <taxon>Bacillati</taxon>
        <taxon>Actinomycetota</taxon>
        <taxon>Actinomycetes</taxon>
        <taxon>Propionibacteriales</taxon>
        <taxon>Propionibacteriaceae</taxon>
        <taxon>Microlunatus</taxon>
    </lineage>
</organism>
<evidence type="ECO:0000313" key="3">
    <source>
        <dbReference type="EMBL" id="QDP97074.1"/>
    </source>
</evidence>
<keyword evidence="2" id="KW-0472">Membrane</keyword>
<keyword evidence="4" id="KW-1185">Reference proteome</keyword>
<name>A0A516Q0W3_9ACTN</name>
<dbReference type="Pfam" id="PF13593">
    <property type="entry name" value="SBF_like"/>
    <property type="match status" value="1"/>
</dbReference>
<feature type="transmembrane region" description="Helical" evidence="2">
    <location>
        <begin position="231"/>
        <end position="252"/>
    </location>
</feature>
<accession>A0A516Q0W3</accession>
<evidence type="ECO:0000256" key="2">
    <source>
        <dbReference type="SAM" id="Phobius"/>
    </source>
</evidence>
<feature type="transmembrane region" description="Helical" evidence="2">
    <location>
        <begin position="33"/>
        <end position="52"/>
    </location>
</feature>
<feature type="transmembrane region" description="Helical" evidence="2">
    <location>
        <begin position="264"/>
        <end position="286"/>
    </location>
</feature>
<dbReference type="PIRSF" id="PIRSF026166">
    <property type="entry name" value="UCP026166"/>
    <property type="match status" value="1"/>
</dbReference>